<feature type="compositionally biased region" description="Acidic residues" evidence="1">
    <location>
        <begin position="40"/>
        <end position="52"/>
    </location>
</feature>
<feature type="compositionally biased region" description="Polar residues" evidence="1">
    <location>
        <begin position="60"/>
        <end position="71"/>
    </location>
</feature>
<accession>A0A8E0S1X2</accession>
<protein>
    <submittedName>
        <fullName evidence="3">Uncharacterized protein</fullName>
    </submittedName>
</protein>
<name>A0A8E0S1X2_9TREM</name>
<evidence type="ECO:0000256" key="2">
    <source>
        <dbReference type="SAM" id="Phobius"/>
    </source>
</evidence>
<dbReference type="OrthoDB" id="1868004at2759"/>
<keyword evidence="2" id="KW-1133">Transmembrane helix</keyword>
<evidence type="ECO:0000313" key="3">
    <source>
        <dbReference type="EMBL" id="KAA0196903.1"/>
    </source>
</evidence>
<evidence type="ECO:0000256" key="1">
    <source>
        <dbReference type="SAM" id="MobiDB-lite"/>
    </source>
</evidence>
<dbReference type="Proteomes" id="UP000728185">
    <property type="component" value="Unassembled WGS sequence"/>
</dbReference>
<sequence length="319" mass="36417">MSSSALVNTYVSKLAQDSLREVRRLRIILTRLLSSVTSTVEDDSDGTEEIPECEARSKRTLSTNLTSNSNGAVPDSRSMVESPVSPRGHSTSAKKDVLNENLQPHRLISQIRDCFEALEEMARYMRSSRTRNCMGDLGLHNALSLITTVDQLEFPPAVVDILGEETDSFRARRVDWLVDRWDAERWKNRYCERALIILEGLSSCSMFQRSYLNSEQKRRKRDSVLNSSRDVRLNLECMLNEIHASFPKLVITLVSSGPSASVVHVKVSFMFFIICSRPRFFKLVIFVLYPNFLMLSMLKLISVCVHVYVCIRVFQCPLH</sequence>
<keyword evidence="2" id="KW-0812">Transmembrane</keyword>
<proteinExistence type="predicted"/>
<dbReference type="AlphaFoldDB" id="A0A8E0S1X2"/>
<evidence type="ECO:0000313" key="4">
    <source>
        <dbReference type="Proteomes" id="UP000728185"/>
    </source>
</evidence>
<keyword evidence="4" id="KW-1185">Reference proteome</keyword>
<feature type="transmembrane region" description="Helical" evidence="2">
    <location>
        <begin position="286"/>
        <end position="309"/>
    </location>
</feature>
<feature type="region of interest" description="Disordered" evidence="1">
    <location>
        <begin position="38"/>
        <end position="92"/>
    </location>
</feature>
<keyword evidence="2" id="KW-0472">Membrane</keyword>
<comment type="caution">
    <text evidence="3">The sequence shown here is derived from an EMBL/GenBank/DDBJ whole genome shotgun (WGS) entry which is preliminary data.</text>
</comment>
<organism evidence="3 4">
    <name type="scientific">Fasciolopsis buskii</name>
    <dbReference type="NCBI Taxonomy" id="27845"/>
    <lineage>
        <taxon>Eukaryota</taxon>
        <taxon>Metazoa</taxon>
        <taxon>Spiralia</taxon>
        <taxon>Lophotrochozoa</taxon>
        <taxon>Platyhelminthes</taxon>
        <taxon>Trematoda</taxon>
        <taxon>Digenea</taxon>
        <taxon>Plagiorchiida</taxon>
        <taxon>Echinostomata</taxon>
        <taxon>Echinostomatoidea</taxon>
        <taxon>Fasciolidae</taxon>
        <taxon>Fasciolopsis</taxon>
    </lineage>
</organism>
<gene>
    <name evidence="3" type="ORF">FBUS_11210</name>
</gene>
<dbReference type="EMBL" id="LUCM01002736">
    <property type="protein sequence ID" value="KAA0196903.1"/>
    <property type="molecule type" value="Genomic_DNA"/>
</dbReference>
<reference evidence="3" key="1">
    <citation type="submission" date="2019-05" db="EMBL/GenBank/DDBJ databases">
        <title>Annotation for the trematode Fasciolopsis buski.</title>
        <authorList>
            <person name="Choi Y.-J."/>
        </authorList>
    </citation>
    <scope>NUCLEOTIDE SEQUENCE</scope>
    <source>
        <strain evidence="3">HT</strain>
        <tissue evidence="3">Whole worm</tissue>
    </source>
</reference>